<evidence type="ECO:0000313" key="4">
    <source>
        <dbReference type="EMBL" id="SHJ99498.1"/>
    </source>
</evidence>
<organism evidence="4 5">
    <name type="scientific">Geosporobacter subterraneus DSM 17957</name>
    <dbReference type="NCBI Taxonomy" id="1121919"/>
    <lineage>
        <taxon>Bacteria</taxon>
        <taxon>Bacillati</taxon>
        <taxon>Bacillota</taxon>
        <taxon>Clostridia</taxon>
        <taxon>Peptostreptococcales</taxon>
        <taxon>Thermotaleaceae</taxon>
        <taxon>Geosporobacter</taxon>
    </lineage>
</organism>
<dbReference type="OrthoDB" id="9798107at2"/>
<keyword evidence="3" id="KW-0479">Metal-binding</keyword>
<dbReference type="PANTHER" id="PTHR16222">
    <property type="entry name" value="ADP-RIBOSYLGLYCOHYDROLASE"/>
    <property type="match status" value="1"/>
</dbReference>
<evidence type="ECO:0000256" key="2">
    <source>
        <dbReference type="ARBA" id="ARBA00022801"/>
    </source>
</evidence>
<dbReference type="Pfam" id="PF03747">
    <property type="entry name" value="ADP_ribosyl_GH"/>
    <property type="match status" value="1"/>
</dbReference>
<feature type="binding site" evidence="3">
    <location>
        <position position="255"/>
    </location>
    <ligand>
        <name>Mg(2+)</name>
        <dbReference type="ChEBI" id="CHEBI:18420"/>
        <label>1</label>
    </ligand>
</feature>
<evidence type="ECO:0000313" key="5">
    <source>
        <dbReference type="Proteomes" id="UP000184536"/>
    </source>
</evidence>
<keyword evidence="2 4" id="KW-0378">Hydrolase</keyword>
<dbReference type="GO" id="GO:0046872">
    <property type="term" value="F:metal ion binding"/>
    <property type="evidence" value="ECO:0007669"/>
    <property type="project" value="UniProtKB-KW"/>
</dbReference>
<feature type="binding site" evidence="3">
    <location>
        <position position="57"/>
    </location>
    <ligand>
        <name>Mg(2+)</name>
        <dbReference type="ChEBI" id="CHEBI:18420"/>
        <label>1</label>
    </ligand>
</feature>
<dbReference type="AlphaFoldDB" id="A0A1M6NV31"/>
<evidence type="ECO:0000256" key="3">
    <source>
        <dbReference type="PIRSR" id="PIRSR605502-1"/>
    </source>
</evidence>
<dbReference type="EMBL" id="FQZV01000060">
    <property type="protein sequence ID" value="SHJ99498.1"/>
    <property type="molecule type" value="Genomic_DNA"/>
</dbReference>
<dbReference type="SUPFAM" id="SSF101478">
    <property type="entry name" value="ADP-ribosylglycohydrolase"/>
    <property type="match status" value="1"/>
</dbReference>
<proteinExistence type="inferred from homology"/>
<gene>
    <name evidence="4" type="ORF">SAMN02745975_03404</name>
</gene>
<keyword evidence="5" id="KW-1185">Reference proteome</keyword>
<dbReference type="Gene3D" id="1.10.4080.10">
    <property type="entry name" value="ADP-ribosylation/Crystallin J1"/>
    <property type="match status" value="1"/>
</dbReference>
<feature type="binding site" evidence="3">
    <location>
        <position position="253"/>
    </location>
    <ligand>
        <name>Mg(2+)</name>
        <dbReference type="ChEBI" id="CHEBI:18420"/>
        <label>1</label>
    </ligand>
</feature>
<dbReference type="InterPro" id="IPR036705">
    <property type="entry name" value="Ribosyl_crysJ1_sf"/>
</dbReference>
<comment type="cofactor">
    <cofactor evidence="3">
        <name>Mg(2+)</name>
        <dbReference type="ChEBI" id="CHEBI:18420"/>
    </cofactor>
    <text evidence="3">Binds 2 magnesium ions per subunit.</text>
</comment>
<keyword evidence="3" id="KW-0460">Magnesium</keyword>
<name>A0A1M6NV31_9FIRM</name>
<reference evidence="5" key="1">
    <citation type="submission" date="2016-11" db="EMBL/GenBank/DDBJ databases">
        <authorList>
            <person name="Varghese N."/>
            <person name="Submissions S."/>
        </authorList>
    </citation>
    <scope>NUCLEOTIDE SEQUENCE [LARGE SCALE GENOMIC DNA]</scope>
    <source>
        <strain evidence="5">DSM 17957</strain>
    </source>
</reference>
<comment type="similarity">
    <text evidence="1">Belongs to the ADP-ribosylglycohydrolase family.</text>
</comment>
<dbReference type="GO" id="GO:0016787">
    <property type="term" value="F:hydrolase activity"/>
    <property type="evidence" value="ECO:0007669"/>
    <property type="project" value="UniProtKB-KW"/>
</dbReference>
<dbReference type="RefSeq" id="WP_110942395.1">
    <property type="nucleotide sequence ID" value="NZ_FQZV01000060.1"/>
</dbReference>
<dbReference type="InterPro" id="IPR050792">
    <property type="entry name" value="ADP-ribosylglycohydrolase"/>
</dbReference>
<sequence>MDLEDKIRGMLFGLALGDALGGPLEFMKEEDIRWQFGIVEDMIGGGWLKLEPGETTDDTAMTLCVVKGIMENKEEPIDAIGKYFMEWYASEPKDIGMGTRHALEAYQVHRNWIKAGEAAHTASGGRSAGNGALMRCAPVAYFYRDDYEKMIAVTKAQSQMTHIDPLGIEACCINNHIVWELLQGKALEEGVQTALEKYDIQGRYRDCIERTVQYQQLNPSGFAVDTLRCSLYALMNTGDFYDAVVTAVNMGGDADTIGAVTGAIAGVHYGYAALPAIWVYQLKDFHEIDALCEAIMD</sequence>
<feature type="binding site" evidence="3">
    <location>
        <position position="56"/>
    </location>
    <ligand>
        <name>Mg(2+)</name>
        <dbReference type="ChEBI" id="CHEBI:18420"/>
        <label>1</label>
    </ligand>
</feature>
<protein>
    <submittedName>
        <fullName evidence="4">ADP-ribosyl-[dinitrogen reductase] hydrolase</fullName>
    </submittedName>
</protein>
<feature type="binding site" evidence="3">
    <location>
        <position position="256"/>
    </location>
    <ligand>
        <name>Mg(2+)</name>
        <dbReference type="ChEBI" id="CHEBI:18420"/>
        <label>1</label>
    </ligand>
</feature>
<accession>A0A1M6NV31</accession>
<dbReference type="PANTHER" id="PTHR16222:SF24">
    <property type="entry name" value="ADP-RIBOSYLHYDROLASE ARH3"/>
    <property type="match status" value="1"/>
</dbReference>
<dbReference type="InterPro" id="IPR005502">
    <property type="entry name" value="Ribosyl_crysJ1"/>
</dbReference>
<dbReference type="STRING" id="1121919.SAMN02745975_03404"/>
<dbReference type="Proteomes" id="UP000184536">
    <property type="component" value="Unassembled WGS sequence"/>
</dbReference>
<evidence type="ECO:0000256" key="1">
    <source>
        <dbReference type="ARBA" id="ARBA00010702"/>
    </source>
</evidence>
<feature type="binding site" evidence="3">
    <location>
        <position position="58"/>
    </location>
    <ligand>
        <name>Mg(2+)</name>
        <dbReference type="ChEBI" id="CHEBI:18420"/>
        <label>1</label>
    </ligand>
</feature>